<dbReference type="Pfam" id="PF16870">
    <property type="entry name" value="OxoGdeHyase_C"/>
    <property type="match status" value="1"/>
</dbReference>
<evidence type="ECO:0000256" key="3">
    <source>
        <dbReference type="ARBA" id="ARBA00023002"/>
    </source>
</evidence>
<dbReference type="SUPFAM" id="SSF52518">
    <property type="entry name" value="Thiamin diphosphate-binding fold (THDP-binding)"/>
    <property type="match status" value="1"/>
</dbReference>
<name>A0A8H7ZMH4_9FUNG</name>
<accession>A0A8H7ZMH4</accession>
<evidence type="ECO:0000259" key="6">
    <source>
        <dbReference type="Pfam" id="PF16870"/>
    </source>
</evidence>
<dbReference type="Proteomes" id="UP000673691">
    <property type="component" value="Unassembled WGS sequence"/>
</dbReference>
<gene>
    <name evidence="7" type="ORF">BJ554DRAFT_4192</name>
</gene>
<keyword evidence="8" id="KW-1185">Reference proteome</keyword>
<dbReference type="Gene3D" id="3.40.50.11610">
    <property type="entry name" value="Multifunctional 2-oxoglutarate metabolism enzyme, C-terminal domain"/>
    <property type="match status" value="1"/>
</dbReference>
<keyword evidence="3" id="KW-0560">Oxidoreductase</keyword>
<keyword evidence="4" id="KW-0786">Thiamine pyrophosphate</keyword>
<evidence type="ECO:0000313" key="8">
    <source>
        <dbReference type="Proteomes" id="UP000673691"/>
    </source>
</evidence>
<reference evidence="7 8" key="1">
    <citation type="journal article" name="Sci. Rep.">
        <title>Genome-scale phylogenetic analyses confirm Olpidium as the closest living zoosporic fungus to the non-flagellated, terrestrial fungi.</title>
        <authorList>
            <person name="Chang Y."/>
            <person name="Rochon D."/>
            <person name="Sekimoto S."/>
            <person name="Wang Y."/>
            <person name="Chovatia M."/>
            <person name="Sandor L."/>
            <person name="Salamov A."/>
            <person name="Grigoriev I.V."/>
            <person name="Stajich J.E."/>
            <person name="Spatafora J.W."/>
        </authorList>
    </citation>
    <scope>NUCLEOTIDE SEQUENCE [LARGE SCALE GENOMIC DNA]</scope>
    <source>
        <strain evidence="7">S191</strain>
    </source>
</reference>
<dbReference type="AlphaFoldDB" id="A0A8H7ZMH4"/>
<dbReference type="GO" id="GO:0006099">
    <property type="term" value="P:tricarboxylic acid cycle"/>
    <property type="evidence" value="ECO:0007669"/>
    <property type="project" value="TreeGrafter"/>
</dbReference>
<dbReference type="EMBL" id="JAEFCI010012198">
    <property type="protein sequence ID" value="KAG5456148.1"/>
    <property type="molecule type" value="Genomic_DNA"/>
</dbReference>
<dbReference type="OrthoDB" id="413077at2759"/>
<dbReference type="Pfam" id="PF02779">
    <property type="entry name" value="Transket_pyr"/>
    <property type="match status" value="1"/>
</dbReference>
<organism evidence="7 8">
    <name type="scientific">Olpidium bornovanus</name>
    <dbReference type="NCBI Taxonomy" id="278681"/>
    <lineage>
        <taxon>Eukaryota</taxon>
        <taxon>Fungi</taxon>
        <taxon>Fungi incertae sedis</taxon>
        <taxon>Olpidiomycota</taxon>
        <taxon>Olpidiomycotina</taxon>
        <taxon>Olpidiomycetes</taxon>
        <taxon>Olpidiales</taxon>
        <taxon>Olpidiaceae</taxon>
        <taxon>Olpidium</taxon>
    </lineage>
</organism>
<dbReference type="GO" id="GO:0005739">
    <property type="term" value="C:mitochondrion"/>
    <property type="evidence" value="ECO:0007669"/>
    <property type="project" value="TreeGrafter"/>
</dbReference>
<dbReference type="InterPro" id="IPR031717">
    <property type="entry name" value="ODO-1/KGD_C"/>
</dbReference>
<sequence length="279" mass="31846">MLLPHGYDGQGPEHSSARTERYLQLCDEHPYVFPSKEKLERQHQDCNMQVVCPSTPANYFHALRRQVHRDFRKPVGELSAQERFGWMVVMTSKALLRHPLARSTMAEMEPGTYFQRYISESHPTSTDEKAYALALRDHSDIRTHILCSGQVYYALARARFANRLDSVAISRIEQLSPFPFDLVAQHADRYPNAEVVWAQEEPLNMGGWTYVQPRIETTLEQTQHHKGKRVRYAGRDPSCAVATGNKKKHLAEEYALIGTALLGTQEAPSKVENGTPIWN</sequence>
<evidence type="ECO:0000256" key="1">
    <source>
        <dbReference type="ARBA" id="ARBA00001964"/>
    </source>
</evidence>
<dbReference type="InterPro" id="IPR042179">
    <property type="entry name" value="KGD_C_sf"/>
</dbReference>
<feature type="domain" description="2-oxoglutarate dehydrogenase E1 component/KDG C-terminal" evidence="6">
    <location>
        <begin position="102"/>
        <end position="261"/>
    </location>
</feature>
<dbReference type="InterPro" id="IPR005475">
    <property type="entry name" value="Transketolase-like_Pyr-bd"/>
</dbReference>
<comment type="similarity">
    <text evidence="2">Belongs to the alpha-ketoglutarate dehydrogenase family.</text>
</comment>
<dbReference type="FunFam" id="3.40.50.11610:FF:000009">
    <property type="entry name" value="2-oxoglutarate dehydrogenase E1 component"/>
    <property type="match status" value="1"/>
</dbReference>
<evidence type="ECO:0000256" key="2">
    <source>
        <dbReference type="ARBA" id="ARBA00006936"/>
    </source>
</evidence>
<evidence type="ECO:0000313" key="7">
    <source>
        <dbReference type="EMBL" id="KAG5456148.1"/>
    </source>
</evidence>
<dbReference type="GO" id="GO:0004591">
    <property type="term" value="F:oxoglutarate dehydrogenase (succinyl-transferring) activity"/>
    <property type="evidence" value="ECO:0007669"/>
    <property type="project" value="TreeGrafter"/>
</dbReference>
<dbReference type="InterPro" id="IPR011603">
    <property type="entry name" value="2oxoglutarate_DH_E1"/>
</dbReference>
<protein>
    <submittedName>
        <fullName evidence="7">Alpha-ketoglutarate dehydrogenase E1 component</fullName>
    </submittedName>
</protein>
<dbReference type="InterPro" id="IPR029061">
    <property type="entry name" value="THDP-binding"/>
</dbReference>
<dbReference type="PANTHER" id="PTHR23152">
    <property type="entry name" value="2-OXOGLUTARATE DEHYDROGENASE"/>
    <property type="match status" value="1"/>
</dbReference>
<dbReference type="GO" id="GO:0045252">
    <property type="term" value="C:oxoglutarate dehydrogenase complex"/>
    <property type="evidence" value="ECO:0007669"/>
    <property type="project" value="TreeGrafter"/>
</dbReference>
<evidence type="ECO:0000256" key="4">
    <source>
        <dbReference type="ARBA" id="ARBA00023052"/>
    </source>
</evidence>
<feature type="domain" description="Transketolase-like pyrimidine-binding" evidence="5">
    <location>
        <begin position="1"/>
        <end position="75"/>
    </location>
</feature>
<dbReference type="PANTHER" id="PTHR23152:SF4">
    <property type="entry name" value="2-OXOADIPATE DEHYDROGENASE COMPLEX COMPONENT E1"/>
    <property type="match status" value="1"/>
</dbReference>
<dbReference type="Gene3D" id="3.40.50.12470">
    <property type="match status" value="1"/>
</dbReference>
<dbReference type="GO" id="GO:0030976">
    <property type="term" value="F:thiamine pyrophosphate binding"/>
    <property type="evidence" value="ECO:0007669"/>
    <property type="project" value="InterPro"/>
</dbReference>
<evidence type="ECO:0000259" key="5">
    <source>
        <dbReference type="Pfam" id="PF02779"/>
    </source>
</evidence>
<comment type="cofactor">
    <cofactor evidence="1">
        <name>thiamine diphosphate</name>
        <dbReference type="ChEBI" id="CHEBI:58937"/>
    </cofactor>
</comment>
<comment type="caution">
    <text evidence="7">The sequence shown here is derived from an EMBL/GenBank/DDBJ whole genome shotgun (WGS) entry which is preliminary data.</text>
</comment>
<proteinExistence type="inferred from homology"/>